<dbReference type="InterPro" id="IPR054557">
    <property type="entry name" value="NA-iREase1_dom"/>
</dbReference>
<evidence type="ECO:0000313" key="3">
    <source>
        <dbReference type="Proteomes" id="UP000632766"/>
    </source>
</evidence>
<dbReference type="InterPro" id="IPR007111">
    <property type="entry name" value="NACHT_NTPase"/>
</dbReference>
<dbReference type="PROSITE" id="PS50837">
    <property type="entry name" value="NACHT"/>
    <property type="match status" value="1"/>
</dbReference>
<dbReference type="RefSeq" id="WP_198125381.1">
    <property type="nucleotide sequence ID" value="NZ_JAECZC010000026.1"/>
</dbReference>
<dbReference type="EMBL" id="JAECZC010000026">
    <property type="protein sequence ID" value="MBH8563504.1"/>
    <property type="molecule type" value="Genomic_DNA"/>
</dbReference>
<accession>A0A8J7HW74</accession>
<evidence type="ECO:0000259" key="1">
    <source>
        <dbReference type="PROSITE" id="PS50837"/>
    </source>
</evidence>
<protein>
    <recommendedName>
        <fullName evidence="1">NACHT domain-containing protein</fullName>
    </recommendedName>
</protein>
<organism evidence="2 3">
    <name type="scientific">Amazonocrinis nigriterrae CENA67</name>
    <dbReference type="NCBI Taxonomy" id="2794033"/>
    <lineage>
        <taxon>Bacteria</taxon>
        <taxon>Bacillati</taxon>
        <taxon>Cyanobacteriota</taxon>
        <taxon>Cyanophyceae</taxon>
        <taxon>Nostocales</taxon>
        <taxon>Nostocaceae</taxon>
        <taxon>Amazonocrinis</taxon>
        <taxon>Amazonocrinis nigriterrae</taxon>
    </lineage>
</organism>
<sequence>MLTYNFLVQVANSYGLSAQQMEVFLLKFGENKPNEEITKQLSIKRDAYLKRMSEVYKKFKINGQNRGKEQQLRDLLIAKSQQQSQLKSDFTISVPTRIIKPRQPISQQVQLIALPESDLQKLAQQMRAWFDTLGYHFERYQVEQENYFEWLINVPASRGYIRILVRGIEGEAQISDVMALKQTLNKQNTDQGWLISLRRISQAARIEVKKQENKERLLCYTFDELLDKDADFSRYFNWLENEVKLRCIDQMYIPLLNTSEELDPIKHKRIVSPHNRQNGWLDEYIDLWLDDPSKQHISILGEFGMGKTNFAFHYAWTALQRYQNAQRHGLERPRLPLIILLQDFAKVVSVESLFCEFFFRKHEIPLPGYSAFEQLNRMGKLLLILDGFDEMALRMDKQQITNNFCELTKLAVPGAKVIVTCH</sequence>
<proteinExistence type="predicted"/>
<reference evidence="2 3" key="1">
    <citation type="journal article" date="2021" name="Int. J. Syst. Evol. Microbiol.">
        <title>Amazonocrinis nigriterrae gen. nov., sp. nov., Atlanticothrix silvestris gen. nov., sp. nov. and Dendronalium phyllosphericum gen. nov., sp. nov., nostocacean cyanobacteria from Brazilian environments.</title>
        <authorList>
            <person name="Alvarenga D.O."/>
            <person name="Andreote A.P.D."/>
            <person name="Branco L.H.Z."/>
            <person name="Delbaje E."/>
            <person name="Cruz R.B."/>
            <person name="Varani A.M."/>
            <person name="Fiore M.F."/>
        </authorList>
    </citation>
    <scope>NUCLEOTIDE SEQUENCE [LARGE SCALE GENOMIC DNA]</scope>
    <source>
        <strain evidence="2 3">CENA67</strain>
    </source>
</reference>
<keyword evidence="3" id="KW-1185">Reference proteome</keyword>
<gene>
    <name evidence="2" type="ORF">I8748_15135</name>
</gene>
<dbReference type="AlphaFoldDB" id="A0A8J7HW74"/>
<evidence type="ECO:0000313" key="2">
    <source>
        <dbReference type="EMBL" id="MBH8563504.1"/>
    </source>
</evidence>
<name>A0A8J7HW74_9NOST</name>
<dbReference type="Pfam" id="PF22722">
    <property type="entry name" value="NA-iREase1"/>
    <property type="match status" value="1"/>
</dbReference>
<dbReference type="Proteomes" id="UP000632766">
    <property type="component" value="Unassembled WGS sequence"/>
</dbReference>
<comment type="caution">
    <text evidence="2">The sequence shown here is derived from an EMBL/GenBank/DDBJ whole genome shotgun (WGS) entry which is preliminary data.</text>
</comment>
<dbReference type="SUPFAM" id="SSF52540">
    <property type="entry name" value="P-loop containing nucleoside triphosphate hydrolases"/>
    <property type="match status" value="1"/>
</dbReference>
<dbReference type="InterPro" id="IPR027417">
    <property type="entry name" value="P-loop_NTPase"/>
</dbReference>
<feature type="domain" description="NACHT" evidence="1">
    <location>
        <begin position="295"/>
        <end position="422"/>
    </location>
</feature>
<dbReference type="Gene3D" id="3.40.50.300">
    <property type="entry name" value="P-loop containing nucleotide triphosphate hydrolases"/>
    <property type="match status" value="1"/>
</dbReference>